<evidence type="ECO:0000256" key="2">
    <source>
        <dbReference type="ARBA" id="ARBA00023157"/>
    </source>
</evidence>
<feature type="domain" description="WAP" evidence="5">
    <location>
        <begin position="198"/>
        <end position="244"/>
    </location>
</feature>
<evidence type="ECO:0000313" key="7">
    <source>
        <dbReference type="Proteomes" id="UP000694414"/>
    </source>
</evidence>
<dbReference type="Pfam" id="PF00014">
    <property type="entry name" value="Kunitz_BPTI"/>
    <property type="match status" value="1"/>
</dbReference>
<accession>A0A8C9AY81</accession>
<evidence type="ECO:0000256" key="1">
    <source>
        <dbReference type="ARBA" id="ARBA00022690"/>
    </source>
</evidence>
<protein>
    <recommendedName>
        <fullName evidence="8">WAP four-disulfide core domain 8</fullName>
    </recommendedName>
</protein>
<dbReference type="PROSITE" id="PS51390">
    <property type="entry name" value="WAP"/>
    <property type="match status" value="1"/>
</dbReference>
<keyword evidence="7" id="KW-1185">Reference proteome</keyword>
<feature type="transmembrane region" description="Helical" evidence="3">
    <location>
        <begin position="16"/>
        <end position="36"/>
    </location>
</feature>
<feature type="domain" description="BPTI/Kunitz inhibitor" evidence="4">
    <location>
        <begin position="94"/>
        <end position="144"/>
    </location>
</feature>
<evidence type="ECO:0000256" key="3">
    <source>
        <dbReference type="SAM" id="Phobius"/>
    </source>
</evidence>
<keyword evidence="3" id="KW-0812">Transmembrane</keyword>
<dbReference type="SMART" id="SM00131">
    <property type="entry name" value="KU"/>
    <property type="match status" value="1"/>
</dbReference>
<dbReference type="PANTHER" id="PTHR47769">
    <property type="entry name" value="WAP FOUR-DISULFIDE CORE DOMAIN PROTEIN 8"/>
    <property type="match status" value="1"/>
</dbReference>
<dbReference type="InterPro" id="IPR036645">
    <property type="entry name" value="Elafin-like_sf"/>
</dbReference>
<dbReference type="Proteomes" id="UP000694414">
    <property type="component" value="Unplaced"/>
</dbReference>
<evidence type="ECO:0000259" key="5">
    <source>
        <dbReference type="PROSITE" id="PS51390"/>
    </source>
</evidence>
<keyword evidence="2" id="KW-1015">Disulfide bond</keyword>
<dbReference type="PANTHER" id="PTHR47769:SF1">
    <property type="entry name" value="WAP FOUR-DISULFIDE CORE DOMAIN PROTEIN 8"/>
    <property type="match status" value="1"/>
</dbReference>
<dbReference type="InterPro" id="IPR036880">
    <property type="entry name" value="Kunitz_BPTI_sf"/>
</dbReference>
<dbReference type="SMART" id="SM00217">
    <property type="entry name" value="WAP"/>
    <property type="match status" value="3"/>
</dbReference>
<evidence type="ECO:0008006" key="8">
    <source>
        <dbReference type="Google" id="ProtNLM"/>
    </source>
</evidence>
<keyword evidence="3" id="KW-0472">Membrane</keyword>
<reference evidence="6" key="2">
    <citation type="submission" date="2025-09" db="UniProtKB">
        <authorList>
            <consortium name="Ensembl"/>
        </authorList>
    </citation>
    <scope>IDENTIFICATION</scope>
</reference>
<dbReference type="SUPFAM" id="SSF57362">
    <property type="entry name" value="BPTI-like"/>
    <property type="match status" value="1"/>
</dbReference>
<dbReference type="Ensembl" id="ENSPSMT00000041459.1">
    <property type="protein sequence ID" value="ENSPSMP00000035990.1"/>
    <property type="gene ID" value="ENSPSMG00000024756.1"/>
</dbReference>
<dbReference type="SUPFAM" id="SSF57256">
    <property type="entry name" value="Elafin-like"/>
    <property type="match status" value="3"/>
</dbReference>
<dbReference type="PROSITE" id="PS50279">
    <property type="entry name" value="BPTI_KUNITZ_2"/>
    <property type="match status" value="1"/>
</dbReference>
<dbReference type="GO" id="GO:0004867">
    <property type="term" value="F:serine-type endopeptidase inhibitor activity"/>
    <property type="evidence" value="ECO:0007669"/>
    <property type="project" value="InterPro"/>
</dbReference>
<dbReference type="AlphaFoldDB" id="A0A8C9AY81"/>
<organism evidence="6 7">
    <name type="scientific">Prolemur simus</name>
    <name type="common">Greater bamboo lemur</name>
    <name type="synonym">Hapalemur simus</name>
    <dbReference type="NCBI Taxonomy" id="1328070"/>
    <lineage>
        <taxon>Eukaryota</taxon>
        <taxon>Metazoa</taxon>
        <taxon>Chordata</taxon>
        <taxon>Craniata</taxon>
        <taxon>Vertebrata</taxon>
        <taxon>Euteleostomi</taxon>
        <taxon>Mammalia</taxon>
        <taxon>Eutheria</taxon>
        <taxon>Euarchontoglires</taxon>
        <taxon>Primates</taxon>
        <taxon>Strepsirrhini</taxon>
        <taxon>Lemuriformes</taxon>
        <taxon>Lemuridae</taxon>
        <taxon>Prolemur</taxon>
    </lineage>
</organism>
<reference evidence="6" key="1">
    <citation type="submission" date="2025-08" db="UniProtKB">
        <authorList>
            <consortium name="Ensembl"/>
        </authorList>
    </citation>
    <scope>IDENTIFICATION</scope>
</reference>
<keyword evidence="3" id="KW-1133">Transmembrane helix</keyword>
<name>A0A8C9AY81_PROSS</name>
<dbReference type="GeneTree" id="ENSGT00940000162037"/>
<dbReference type="Gene3D" id="4.10.75.10">
    <property type="entry name" value="Elafin-like"/>
    <property type="match status" value="3"/>
</dbReference>
<dbReference type="GO" id="GO:0005576">
    <property type="term" value="C:extracellular region"/>
    <property type="evidence" value="ECO:0007669"/>
    <property type="project" value="InterPro"/>
</dbReference>
<dbReference type="InterPro" id="IPR008197">
    <property type="entry name" value="WAP_dom"/>
</dbReference>
<dbReference type="Gene3D" id="4.10.410.10">
    <property type="entry name" value="Pancreatic trypsin inhibitor Kunitz domain"/>
    <property type="match status" value="1"/>
</dbReference>
<dbReference type="Pfam" id="PF00095">
    <property type="entry name" value="WAP"/>
    <property type="match status" value="3"/>
</dbReference>
<dbReference type="InterPro" id="IPR002223">
    <property type="entry name" value="Kunitz_BPTI"/>
</dbReference>
<proteinExistence type="predicted"/>
<keyword evidence="1" id="KW-0646">Protease inhibitor</keyword>
<sequence>ILYPTPASLLIHTGTFLFHISTLSWRNVIFLVLLFFSLEQTSASLKPGVCSGERITCHIKIQDYCRRDFDRSGHQKCCTFACRKKCLDPYQEPSTLPLNQGICKLNLWRWYFDFENGSCESFTYRGCLGNENNLFSNDDCKKACMSVVKEGQCPLFPLTACMECPASCMSDINCPKWNKCYESTCGFVCSRAWTDEDWRYISGFCPRKPLVCPKIDKPKCLQDDDCPLAEKCCTDCGLKCMEPQI</sequence>
<evidence type="ECO:0000259" key="4">
    <source>
        <dbReference type="PROSITE" id="PS50279"/>
    </source>
</evidence>
<evidence type="ECO:0000313" key="6">
    <source>
        <dbReference type="Ensembl" id="ENSPSMP00000035990.1"/>
    </source>
</evidence>